<gene>
    <name evidence="2" type="ORF">MPNT_160017</name>
</gene>
<comment type="caution">
    <text evidence="2">The sequence shown here is derived from an EMBL/GenBank/DDBJ whole genome shotgun (WGS) entry which is preliminary data.</text>
</comment>
<keyword evidence="3" id="KW-1185">Reference proteome</keyword>
<dbReference type="AlphaFoldDB" id="A0A8J2FS72"/>
<accession>A0A8J2FS72</accession>
<evidence type="ECO:0000313" key="2">
    <source>
        <dbReference type="EMBL" id="CAF0694330.1"/>
    </source>
</evidence>
<evidence type="ECO:0000313" key="3">
    <source>
        <dbReference type="Proteomes" id="UP000663859"/>
    </source>
</evidence>
<dbReference type="EMBL" id="CAJNOB010000008">
    <property type="protein sequence ID" value="CAF0694330.1"/>
    <property type="molecule type" value="Genomic_DNA"/>
</dbReference>
<proteinExistence type="predicted"/>
<dbReference type="Proteomes" id="UP000663859">
    <property type="component" value="Unassembled WGS sequence"/>
</dbReference>
<reference evidence="2" key="1">
    <citation type="submission" date="2021-02" db="EMBL/GenBank/DDBJ databases">
        <authorList>
            <person name="Cremers G."/>
            <person name="Picone N."/>
        </authorList>
    </citation>
    <scope>NUCLEOTIDE SEQUENCE</scope>
    <source>
        <strain evidence="2">PQ17</strain>
    </source>
</reference>
<protein>
    <submittedName>
        <fullName evidence="2">Uncharacterized protein</fullName>
    </submittedName>
</protein>
<evidence type="ECO:0000256" key="1">
    <source>
        <dbReference type="SAM" id="MobiDB-lite"/>
    </source>
</evidence>
<feature type="region of interest" description="Disordered" evidence="1">
    <location>
        <begin position="58"/>
        <end position="97"/>
    </location>
</feature>
<feature type="compositionally biased region" description="Low complexity" evidence="1">
    <location>
        <begin position="82"/>
        <end position="97"/>
    </location>
</feature>
<sequence length="97" mass="10697">MGKLEPPCSPQNELTNSRITHSLFPATTSSSHSLAPDRAYPTILRRFRYYHLREAVVSSTQEHEVEGPGIKPATGLRDQNTKETSSSATASKELQSL</sequence>
<name>A0A8J2FS72_9BACT</name>
<organism evidence="2 3">
    <name type="scientific">Candidatus Methylacidithermus pantelleriae</name>
    <dbReference type="NCBI Taxonomy" id="2744239"/>
    <lineage>
        <taxon>Bacteria</taxon>
        <taxon>Pseudomonadati</taxon>
        <taxon>Verrucomicrobiota</taxon>
        <taxon>Methylacidiphilae</taxon>
        <taxon>Methylacidiphilales</taxon>
        <taxon>Methylacidiphilaceae</taxon>
        <taxon>Candidatus Methylacidithermus</taxon>
    </lineage>
</organism>